<dbReference type="Gene3D" id="3.40.50.410">
    <property type="entry name" value="von Willebrand factor, type A domain"/>
    <property type="match status" value="1"/>
</dbReference>
<feature type="transmembrane region" description="Helical" evidence="2">
    <location>
        <begin position="317"/>
        <end position="335"/>
    </location>
</feature>
<dbReference type="Pfam" id="PF13519">
    <property type="entry name" value="VWA_2"/>
    <property type="match status" value="1"/>
</dbReference>
<keyword evidence="5" id="KW-1185">Reference proteome</keyword>
<gene>
    <name evidence="4" type="ORF">PU560_10060</name>
</gene>
<comment type="caution">
    <text evidence="4">The sequence shown here is derived from an EMBL/GenBank/DDBJ whole genome shotgun (WGS) entry which is preliminary data.</text>
</comment>
<evidence type="ECO:0000313" key="4">
    <source>
        <dbReference type="EMBL" id="MDD9206807.1"/>
    </source>
</evidence>
<name>A0ABT5TXM1_9MICO</name>
<evidence type="ECO:0000313" key="5">
    <source>
        <dbReference type="Proteomes" id="UP001165561"/>
    </source>
</evidence>
<protein>
    <submittedName>
        <fullName evidence="4">VWA domain-containing protein</fullName>
    </submittedName>
</protein>
<organism evidence="4 5">
    <name type="scientific">Georgenia halotolerans</name>
    <dbReference type="NCBI Taxonomy" id="3028317"/>
    <lineage>
        <taxon>Bacteria</taxon>
        <taxon>Bacillati</taxon>
        <taxon>Actinomycetota</taxon>
        <taxon>Actinomycetes</taxon>
        <taxon>Micrococcales</taxon>
        <taxon>Bogoriellaceae</taxon>
        <taxon>Georgenia</taxon>
    </lineage>
</organism>
<keyword evidence="2" id="KW-0472">Membrane</keyword>
<evidence type="ECO:0000259" key="3">
    <source>
        <dbReference type="PROSITE" id="PS50234"/>
    </source>
</evidence>
<dbReference type="InterPro" id="IPR002035">
    <property type="entry name" value="VWF_A"/>
</dbReference>
<reference evidence="4" key="1">
    <citation type="submission" date="2023-02" db="EMBL/GenBank/DDBJ databases">
        <title>Georgenia sp.10Sc9-8, isolated from a soil sample collected from the Taklamakan desert.</title>
        <authorList>
            <person name="Liu S."/>
        </authorList>
    </citation>
    <scope>NUCLEOTIDE SEQUENCE</scope>
    <source>
        <strain evidence="4">10Sc9-8</strain>
    </source>
</reference>
<dbReference type="EMBL" id="JARACI010000980">
    <property type="protein sequence ID" value="MDD9206807.1"/>
    <property type="molecule type" value="Genomic_DNA"/>
</dbReference>
<dbReference type="Proteomes" id="UP001165561">
    <property type="component" value="Unassembled WGS sequence"/>
</dbReference>
<dbReference type="InterPro" id="IPR036465">
    <property type="entry name" value="vWFA_dom_sf"/>
</dbReference>
<accession>A0ABT5TXM1</accession>
<sequence length="348" mass="37198">MEAARVILRMIWPGWALLLVFGTLLGLCAWAWWRSRGDGTGADWLRRAAMVCCTLVIGLGPAVPASTEQVATNAEVFFVVDRTGSMAAEDHAGSEPRLAGVRHDVTALVEALPGASYSVISFDSQAARQLPLTGDAGAVRAWAETLVQEITRYSAGSRVDRPLEELTEALTGARERNPQNVRLVFLLSDGENTEDAPVGDDVAPAEPRSFAPLAPLVDGGAVLGYGTADGGRMRSYDGTADSGPGTDAPYITDPERPGSPPAVSRIDETTLRRIADQLGVPYAHRTELDPVDGLVAGIDVEEIAADGRRVVQVHRDVGWPVAFVLALLVAWEAYVQAARAARLRRVVR</sequence>
<feature type="region of interest" description="Disordered" evidence="1">
    <location>
        <begin position="238"/>
        <end position="262"/>
    </location>
</feature>
<feature type="transmembrane region" description="Helical" evidence="2">
    <location>
        <begin position="12"/>
        <end position="32"/>
    </location>
</feature>
<dbReference type="SUPFAM" id="SSF53300">
    <property type="entry name" value="vWA-like"/>
    <property type="match status" value="1"/>
</dbReference>
<dbReference type="PROSITE" id="PS50234">
    <property type="entry name" value="VWFA"/>
    <property type="match status" value="1"/>
</dbReference>
<keyword evidence="2" id="KW-0812">Transmembrane</keyword>
<evidence type="ECO:0000256" key="2">
    <source>
        <dbReference type="SAM" id="Phobius"/>
    </source>
</evidence>
<proteinExistence type="predicted"/>
<feature type="domain" description="VWFA" evidence="3">
    <location>
        <begin position="75"/>
        <end position="274"/>
    </location>
</feature>
<evidence type="ECO:0000256" key="1">
    <source>
        <dbReference type="SAM" id="MobiDB-lite"/>
    </source>
</evidence>
<keyword evidence="2" id="KW-1133">Transmembrane helix</keyword>
<dbReference type="CDD" id="cd00198">
    <property type="entry name" value="vWFA"/>
    <property type="match status" value="1"/>
</dbReference>
<dbReference type="SMART" id="SM00327">
    <property type="entry name" value="VWA"/>
    <property type="match status" value="1"/>
</dbReference>